<dbReference type="EMBL" id="AMQN01004036">
    <property type="status" value="NOT_ANNOTATED_CDS"/>
    <property type="molecule type" value="Genomic_DNA"/>
</dbReference>
<evidence type="ECO:0000313" key="7">
    <source>
        <dbReference type="Proteomes" id="UP000014760"/>
    </source>
</evidence>
<keyword evidence="3" id="KW-0547">Nucleotide-binding</keyword>
<dbReference type="InterPro" id="IPR002624">
    <property type="entry name" value="DCK/DGK"/>
</dbReference>
<protein>
    <recommendedName>
        <fullName evidence="4">Deoxynucleoside kinase domain-containing protein</fullName>
    </recommendedName>
</protein>
<accession>R7VFJ5</accession>
<organism evidence="5">
    <name type="scientific">Capitella teleta</name>
    <name type="common">Polychaete worm</name>
    <dbReference type="NCBI Taxonomy" id="283909"/>
    <lineage>
        <taxon>Eukaryota</taxon>
        <taxon>Metazoa</taxon>
        <taxon>Spiralia</taxon>
        <taxon>Lophotrochozoa</taxon>
        <taxon>Annelida</taxon>
        <taxon>Polychaeta</taxon>
        <taxon>Sedentaria</taxon>
        <taxon>Scolecida</taxon>
        <taxon>Capitellidae</taxon>
        <taxon>Capitella</taxon>
    </lineage>
</organism>
<dbReference type="Gene3D" id="3.40.50.300">
    <property type="entry name" value="P-loop containing nucleotide triphosphate hydrolases"/>
    <property type="match status" value="1"/>
</dbReference>
<dbReference type="OrthoDB" id="567086at2759"/>
<dbReference type="EnsemblMetazoa" id="CapteT178371">
    <property type="protein sequence ID" value="CapteP178371"/>
    <property type="gene ID" value="CapteG178371"/>
</dbReference>
<dbReference type="PANTHER" id="PTHR10513:SF24">
    <property type="entry name" value="THYMIDINE KINASE 2, MITOCHONDRIAL"/>
    <property type="match status" value="1"/>
</dbReference>
<dbReference type="FunCoup" id="R7VFJ5">
    <property type="interactions" value="905"/>
</dbReference>
<feature type="active site" description="Proton acceptor" evidence="2">
    <location>
        <position position="113"/>
    </location>
</feature>
<keyword evidence="3" id="KW-0067">ATP-binding</keyword>
<dbReference type="GO" id="GO:0005524">
    <property type="term" value="F:ATP binding"/>
    <property type="evidence" value="ECO:0007669"/>
    <property type="project" value="UniProtKB-KW"/>
</dbReference>
<dbReference type="PANTHER" id="PTHR10513">
    <property type="entry name" value="DEOXYNUCLEOSIDE KINASE"/>
    <property type="match status" value="1"/>
</dbReference>
<evidence type="ECO:0000256" key="1">
    <source>
        <dbReference type="ARBA" id="ARBA00007420"/>
    </source>
</evidence>
<dbReference type="HOGENOM" id="CLU_030466_1_0_1"/>
<dbReference type="Pfam" id="PF01712">
    <property type="entry name" value="dNK"/>
    <property type="match status" value="1"/>
</dbReference>
<evidence type="ECO:0000313" key="6">
    <source>
        <dbReference type="EnsemblMetazoa" id="CapteP178371"/>
    </source>
</evidence>
<comment type="similarity">
    <text evidence="1">Belongs to the DCK/DGK family.</text>
</comment>
<dbReference type="PIRSF" id="PIRSF000705">
    <property type="entry name" value="DNK"/>
    <property type="match status" value="1"/>
</dbReference>
<dbReference type="InterPro" id="IPR050566">
    <property type="entry name" value="Deoxyribonucleoside_kinase"/>
</dbReference>
<dbReference type="GO" id="GO:0019136">
    <property type="term" value="F:deoxynucleoside kinase activity"/>
    <property type="evidence" value="ECO:0007669"/>
    <property type="project" value="InterPro"/>
</dbReference>
<evidence type="ECO:0000256" key="2">
    <source>
        <dbReference type="PIRSR" id="PIRSR000705-1"/>
    </source>
</evidence>
<reference evidence="5 7" key="2">
    <citation type="journal article" date="2013" name="Nature">
        <title>Insights into bilaterian evolution from three spiralian genomes.</title>
        <authorList>
            <person name="Simakov O."/>
            <person name="Marletaz F."/>
            <person name="Cho S.J."/>
            <person name="Edsinger-Gonzales E."/>
            <person name="Havlak P."/>
            <person name="Hellsten U."/>
            <person name="Kuo D.H."/>
            <person name="Larsson T."/>
            <person name="Lv J."/>
            <person name="Arendt D."/>
            <person name="Savage R."/>
            <person name="Osoegawa K."/>
            <person name="de Jong P."/>
            <person name="Grimwood J."/>
            <person name="Chapman J.A."/>
            <person name="Shapiro H."/>
            <person name="Aerts A."/>
            <person name="Otillar R.P."/>
            <person name="Terry A.Y."/>
            <person name="Boore J.L."/>
            <person name="Grigoriev I.V."/>
            <person name="Lindberg D.R."/>
            <person name="Seaver E.C."/>
            <person name="Weisblat D.A."/>
            <person name="Putnam N.H."/>
            <person name="Rokhsar D.S."/>
        </authorList>
    </citation>
    <scope>NUCLEOTIDE SEQUENCE</scope>
    <source>
        <strain evidence="5 7">I ESC-2004</strain>
    </source>
</reference>
<evidence type="ECO:0000256" key="3">
    <source>
        <dbReference type="PIRSR" id="PIRSR000705-3"/>
    </source>
</evidence>
<dbReference type="GO" id="GO:0005739">
    <property type="term" value="C:mitochondrion"/>
    <property type="evidence" value="ECO:0007669"/>
    <property type="project" value="TreeGrafter"/>
</dbReference>
<feature type="binding site" evidence="3">
    <location>
        <begin position="172"/>
        <end position="176"/>
    </location>
    <ligand>
        <name>ATP</name>
        <dbReference type="ChEBI" id="CHEBI:30616"/>
    </ligand>
</feature>
<proteinExistence type="inferred from homology"/>
<dbReference type="InterPro" id="IPR027417">
    <property type="entry name" value="P-loop_NTPase"/>
</dbReference>
<name>R7VFJ5_CAPTE</name>
<feature type="binding site" evidence="3">
    <location>
        <begin position="226"/>
        <end position="228"/>
    </location>
    <ligand>
        <name>ATP</name>
        <dbReference type="ChEBI" id="CHEBI:30616"/>
    </ligand>
</feature>
<reference evidence="6" key="3">
    <citation type="submission" date="2015-06" db="UniProtKB">
        <authorList>
            <consortium name="EnsemblMetazoa"/>
        </authorList>
    </citation>
    <scope>IDENTIFICATION</scope>
</reference>
<gene>
    <name evidence="5" type="ORF">CAPTEDRAFT_178371</name>
</gene>
<dbReference type="OMA" id="MIERSIY"/>
<dbReference type="Proteomes" id="UP000014760">
    <property type="component" value="Unassembled WGS sequence"/>
</dbReference>
<dbReference type="CDD" id="cd01673">
    <property type="entry name" value="dNK"/>
    <property type="match status" value="1"/>
</dbReference>
<dbReference type="STRING" id="283909.R7VFJ5"/>
<dbReference type="FunFam" id="3.40.50.300:FF:001571">
    <property type="entry name" value="Deoxynucleoside kinase"/>
    <property type="match status" value="1"/>
</dbReference>
<feature type="domain" description="Deoxynucleoside kinase" evidence="4">
    <location>
        <begin position="34"/>
        <end position="224"/>
    </location>
</feature>
<reference evidence="7" key="1">
    <citation type="submission" date="2012-12" db="EMBL/GenBank/DDBJ databases">
        <authorList>
            <person name="Hellsten U."/>
            <person name="Grimwood J."/>
            <person name="Chapman J.A."/>
            <person name="Shapiro H."/>
            <person name="Aerts A."/>
            <person name="Otillar R.P."/>
            <person name="Terry A.Y."/>
            <person name="Boore J.L."/>
            <person name="Simakov O."/>
            <person name="Marletaz F."/>
            <person name="Cho S.-J."/>
            <person name="Edsinger-Gonzales E."/>
            <person name="Havlak P."/>
            <person name="Kuo D.-H."/>
            <person name="Larsson T."/>
            <person name="Lv J."/>
            <person name="Arendt D."/>
            <person name="Savage R."/>
            <person name="Osoegawa K."/>
            <person name="de Jong P."/>
            <person name="Lindberg D.R."/>
            <person name="Seaver E.C."/>
            <person name="Weisblat D.A."/>
            <person name="Putnam N.H."/>
            <person name="Grigoriev I.V."/>
            <person name="Rokhsar D.S."/>
        </authorList>
    </citation>
    <scope>NUCLEOTIDE SEQUENCE</scope>
    <source>
        <strain evidence="7">I ESC-2004</strain>
    </source>
</reference>
<evidence type="ECO:0000313" key="5">
    <source>
        <dbReference type="EMBL" id="ELU17389.1"/>
    </source>
</evidence>
<sequence length="240" mass="27895">MIGQCSIGDENAVECYNDVSIPWPRRAKKKFTVAVEGNIGCGKSTFLNYFMKSSNTEVLMEPVNSWKSVQGHNTLELMYKDSQRWSLTFQSYVQLTMLQNHVKKQRKAVKMMERSIYSAKYCFVENLYKNGMMPGVDYAVLSEWFAWMQKSCNIGVDLIVYLRATPETCMDRIRQRNRKEESLVPLEYLESLHELHEDWLIHQTKFPVPAPVLVLEADKGLSDLQLDFETRREEILCGNV</sequence>
<dbReference type="InterPro" id="IPR031314">
    <property type="entry name" value="DNK_dom"/>
</dbReference>
<dbReference type="SUPFAM" id="SSF52540">
    <property type="entry name" value="P-loop containing nucleoside triphosphate hydrolases"/>
    <property type="match status" value="1"/>
</dbReference>
<keyword evidence="7" id="KW-1185">Reference proteome</keyword>
<dbReference type="AlphaFoldDB" id="R7VFJ5"/>
<dbReference type="EMBL" id="KB292507">
    <property type="protein sequence ID" value="ELU17389.1"/>
    <property type="molecule type" value="Genomic_DNA"/>
</dbReference>
<feature type="binding site" evidence="3">
    <location>
        <begin position="37"/>
        <end position="45"/>
    </location>
    <ligand>
        <name>ATP</name>
        <dbReference type="ChEBI" id="CHEBI:30616"/>
    </ligand>
</feature>
<evidence type="ECO:0000259" key="4">
    <source>
        <dbReference type="Pfam" id="PF01712"/>
    </source>
</evidence>